<organism evidence="2 3">
    <name type="scientific">Nitratidesulfovibrio vulgaris (strain DP4)</name>
    <name type="common">Desulfovibrio vulgaris</name>
    <dbReference type="NCBI Taxonomy" id="391774"/>
    <lineage>
        <taxon>Bacteria</taxon>
        <taxon>Pseudomonadati</taxon>
        <taxon>Thermodesulfobacteriota</taxon>
        <taxon>Desulfovibrionia</taxon>
        <taxon>Desulfovibrionales</taxon>
        <taxon>Desulfovibrionaceae</taxon>
        <taxon>Nitratidesulfovibrio</taxon>
    </lineage>
</organism>
<reference evidence="3" key="1">
    <citation type="journal article" date="2009" name="Environ. Microbiol.">
        <title>Contribution of mobile genetic elements to Desulfovibrio vulgaris genome plasticity.</title>
        <authorList>
            <person name="Walker C.B."/>
            <person name="Stolyar S."/>
            <person name="Chivian D."/>
            <person name="Pinel N."/>
            <person name="Gabster J.A."/>
            <person name="Dehal P.S."/>
            <person name="He Z."/>
            <person name="Yang Z.K."/>
            <person name="Yen H.C."/>
            <person name="Zhou J."/>
            <person name="Wall J.D."/>
            <person name="Hazen T.C."/>
            <person name="Arkin A.P."/>
            <person name="Stahl D.A."/>
        </authorList>
    </citation>
    <scope>NUCLEOTIDE SEQUENCE [LARGE SCALE GENOMIC DNA]</scope>
    <source>
        <strain evidence="3">DP4</strain>
    </source>
</reference>
<dbReference type="HOGENOM" id="CLU_1537642_0_0_7"/>
<proteinExistence type="predicted"/>
<keyword evidence="1" id="KW-0732">Signal</keyword>
<accession>A0A0H3A922</accession>
<protein>
    <recommendedName>
        <fullName evidence="4">Lipoprotein</fullName>
    </recommendedName>
</protein>
<feature type="signal peptide" evidence="1">
    <location>
        <begin position="1"/>
        <end position="24"/>
    </location>
</feature>
<gene>
    <name evidence="2" type="ordered locus">Dvul_1593</name>
</gene>
<evidence type="ECO:0000313" key="3">
    <source>
        <dbReference type="Proteomes" id="UP000009173"/>
    </source>
</evidence>
<sequence precursor="true">MLSPFRTGRTTALVLALTSGVAFSAFLPGDPTRETSPAPVATLWPCVDSAHAAEAGFYAQPPMREEELARFIDGFPAFKAWSRKTGDRPAPSIDATGNPGFTWSDGAAAKARELGWQPERFFFVLGKAAACLAVIENDEDYSAKARPPDMPAVSKEEVALVQRHLVSLLRATSE</sequence>
<dbReference type="KEGG" id="dvl:Dvul_1593"/>
<dbReference type="AlphaFoldDB" id="A0A0H3A922"/>
<dbReference type="Proteomes" id="UP000009173">
    <property type="component" value="Chromosome"/>
</dbReference>
<name>A0A0H3A922_NITV4</name>
<feature type="chain" id="PRO_5002604502" description="Lipoprotein" evidence="1">
    <location>
        <begin position="25"/>
        <end position="174"/>
    </location>
</feature>
<evidence type="ECO:0000256" key="1">
    <source>
        <dbReference type="SAM" id="SignalP"/>
    </source>
</evidence>
<dbReference type="EMBL" id="CP000527">
    <property type="protein sequence ID" value="ABM28610.1"/>
    <property type="molecule type" value="Genomic_DNA"/>
</dbReference>
<evidence type="ECO:0008006" key="4">
    <source>
        <dbReference type="Google" id="ProtNLM"/>
    </source>
</evidence>
<dbReference type="RefSeq" id="WP_011792365.1">
    <property type="nucleotide sequence ID" value="NC_008751.1"/>
</dbReference>
<evidence type="ECO:0000313" key="2">
    <source>
        <dbReference type="EMBL" id="ABM28610.1"/>
    </source>
</evidence>